<protein>
    <submittedName>
        <fullName evidence="2">Uncharacterized protein DUF3139</fullName>
    </submittedName>
</protein>
<sequence length="94" mass="10863">MKKLGIFIGAVVIIGLSVWGYVEFKKYSAKNAVQTYLIEEKNIEKSNIEELDPFIANLAGDKNWLVYVKLKNDSKKYYYYKDSDKDQVVLESAE</sequence>
<reference evidence="2 4" key="2">
    <citation type="submission" date="2019-03" db="EMBL/GenBank/DDBJ databases">
        <title>Genomic Encyclopedia of Type Strains, Phase IV (KMG-IV): sequencing the most valuable type-strain genomes for metagenomic binning, comparative biology and taxonomic classification.</title>
        <authorList>
            <person name="Goeker M."/>
        </authorList>
    </citation>
    <scope>NUCLEOTIDE SEQUENCE [LARGE SCALE GENOMIC DNA]</scope>
    <source>
        <strain evidence="2 4">DSM 20580</strain>
    </source>
</reference>
<evidence type="ECO:0000313" key="2">
    <source>
        <dbReference type="EMBL" id="TDR36024.1"/>
    </source>
</evidence>
<proteinExistence type="predicted"/>
<evidence type="ECO:0000313" key="3">
    <source>
        <dbReference type="Proteomes" id="UP000254330"/>
    </source>
</evidence>
<reference evidence="1 3" key="1">
    <citation type="submission" date="2018-06" db="EMBL/GenBank/DDBJ databases">
        <authorList>
            <consortium name="Pathogen Informatics"/>
            <person name="Doyle S."/>
        </authorList>
    </citation>
    <scope>NUCLEOTIDE SEQUENCE [LARGE SCALE GENOMIC DNA]</scope>
    <source>
        <strain evidence="1 3">NCTC10597</strain>
    </source>
</reference>
<dbReference type="EMBL" id="SNZG01000027">
    <property type="protein sequence ID" value="TDR36024.1"/>
    <property type="molecule type" value="Genomic_DNA"/>
</dbReference>
<keyword evidence="4" id="KW-1185">Reference proteome</keyword>
<name>A0A2U3AB64_9BACL</name>
<dbReference type="AlphaFoldDB" id="A0A2U3AB64"/>
<accession>A0A2U3AB64</accession>
<dbReference type="EMBL" id="UGNP01000001">
    <property type="protein sequence ID" value="STX09458.1"/>
    <property type="molecule type" value="Genomic_DNA"/>
</dbReference>
<dbReference type="Proteomes" id="UP000254330">
    <property type="component" value="Unassembled WGS sequence"/>
</dbReference>
<dbReference type="Proteomes" id="UP000294641">
    <property type="component" value="Unassembled WGS sequence"/>
</dbReference>
<organism evidence="1 3">
    <name type="scientific">Kurthia zopfii</name>
    <dbReference type="NCBI Taxonomy" id="1650"/>
    <lineage>
        <taxon>Bacteria</taxon>
        <taxon>Bacillati</taxon>
        <taxon>Bacillota</taxon>
        <taxon>Bacilli</taxon>
        <taxon>Bacillales</taxon>
        <taxon>Caryophanaceae</taxon>
        <taxon>Kurthia</taxon>
    </lineage>
</organism>
<comment type="caution">
    <text evidence="1">The sequence shown here is derived from an EMBL/GenBank/DDBJ whole genome shotgun (WGS) entry which is preliminary data.</text>
</comment>
<dbReference type="OrthoDB" id="2455568at2"/>
<gene>
    <name evidence="2" type="ORF">DFR61_12723</name>
    <name evidence="1" type="ORF">NCTC10597_01133</name>
</gene>
<evidence type="ECO:0000313" key="1">
    <source>
        <dbReference type="EMBL" id="STX09458.1"/>
    </source>
</evidence>
<evidence type="ECO:0000313" key="4">
    <source>
        <dbReference type="Proteomes" id="UP000294641"/>
    </source>
</evidence>
<dbReference type="RefSeq" id="WP_109350216.1">
    <property type="nucleotide sequence ID" value="NZ_BJUE01000021.1"/>
</dbReference>